<sequence length="297" mass="34820">MFSSFFYGLSQDINEVLQKRPNILIEEIFDIPMVEDQFIYNEQLSIHLIKHPEQILRLINYALYPREIEQNLIKHTPKITKNKLYKYSYLSALFFETKPFLIVQFLLGKESPQINKIAGFDNIQNNNEAENETEKKKQTIREKFQLFIKLATEGGCEQDGECLNIYCKNNQNFQSYGSPEILGIKGLELVKNGTISQINKCEKFTKHSIGGVQGNWQCQVCKMGNPENQDICRRCDSPYGEINEHLQKEQKNLDSQKKELEKEFISSFYWHNNIKINQFDINDLINESKQNKNQQTQ</sequence>
<feature type="domain" description="RanBP2-type" evidence="5">
    <location>
        <begin position="212"/>
        <end position="241"/>
    </location>
</feature>
<dbReference type="Proteomes" id="UP000054937">
    <property type="component" value="Unassembled WGS sequence"/>
</dbReference>
<dbReference type="InParanoid" id="A0A0V0Q7Z4"/>
<protein>
    <recommendedName>
        <fullName evidence="5">RanBP2-type domain-containing protein</fullName>
    </recommendedName>
</protein>
<dbReference type="PROSITE" id="PS01358">
    <property type="entry name" value="ZF_RANBP2_1"/>
    <property type="match status" value="1"/>
</dbReference>
<dbReference type="GO" id="GO:0008270">
    <property type="term" value="F:zinc ion binding"/>
    <property type="evidence" value="ECO:0007669"/>
    <property type="project" value="UniProtKB-KW"/>
</dbReference>
<dbReference type="EMBL" id="LDAU01000267">
    <property type="protein sequence ID" value="KRW98167.1"/>
    <property type="molecule type" value="Genomic_DNA"/>
</dbReference>
<evidence type="ECO:0000313" key="7">
    <source>
        <dbReference type="Proteomes" id="UP000054937"/>
    </source>
</evidence>
<evidence type="ECO:0000256" key="4">
    <source>
        <dbReference type="PROSITE-ProRule" id="PRU00322"/>
    </source>
</evidence>
<keyword evidence="7" id="KW-1185">Reference proteome</keyword>
<keyword evidence="2 4" id="KW-0863">Zinc-finger</keyword>
<dbReference type="AlphaFoldDB" id="A0A0V0Q7Z4"/>
<name>A0A0V0Q7Z4_PSEPJ</name>
<evidence type="ECO:0000256" key="3">
    <source>
        <dbReference type="ARBA" id="ARBA00022833"/>
    </source>
</evidence>
<comment type="caution">
    <text evidence="6">The sequence shown here is derived from an EMBL/GenBank/DDBJ whole genome shotgun (WGS) entry which is preliminary data.</text>
</comment>
<dbReference type="PROSITE" id="PS50199">
    <property type="entry name" value="ZF_RANBP2_2"/>
    <property type="match status" value="1"/>
</dbReference>
<evidence type="ECO:0000313" key="6">
    <source>
        <dbReference type="EMBL" id="KRW98167.1"/>
    </source>
</evidence>
<organism evidence="6 7">
    <name type="scientific">Pseudocohnilembus persalinus</name>
    <name type="common">Ciliate</name>
    <dbReference type="NCBI Taxonomy" id="266149"/>
    <lineage>
        <taxon>Eukaryota</taxon>
        <taxon>Sar</taxon>
        <taxon>Alveolata</taxon>
        <taxon>Ciliophora</taxon>
        <taxon>Intramacronucleata</taxon>
        <taxon>Oligohymenophorea</taxon>
        <taxon>Scuticociliatia</taxon>
        <taxon>Philasterida</taxon>
        <taxon>Pseudocohnilembidae</taxon>
        <taxon>Pseudocohnilembus</taxon>
    </lineage>
</organism>
<keyword evidence="3" id="KW-0862">Zinc</keyword>
<keyword evidence="1" id="KW-0479">Metal-binding</keyword>
<reference evidence="6 7" key="1">
    <citation type="journal article" date="2015" name="Sci. Rep.">
        <title>Genome of the facultative scuticociliatosis pathogen Pseudocohnilembus persalinus provides insight into its virulence through horizontal gene transfer.</title>
        <authorList>
            <person name="Xiong J."/>
            <person name="Wang G."/>
            <person name="Cheng J."/>
            <person name="Tian M."/>
            <person name="Pan X."/>
            <person name="Warren A."/>
            <person name="Jiang C."/>
            <person name="Yuan D."/>
            <person name="Miao W."/>
        </authorList>
    </citation>
    <scope>NUCLEOTIDE SEQUENCE [LARGE SCALE GENOMIC DNA]</scope>
    <source>
        <strain evidence="6">36N120E</strain>
    </source>
</reference>
<evidence type="ECO:0000256" key="2">
    <source>
        <dbReference type="ARBA" id="ARBA00022771"/>
    </source>
</evidence>
<evidence type="ECO:0000256" key="1">
    <source>
        <dbReference type="ARBA" id="ARBA00022723"/>
    </source>
</evidence>
<accession>A0A0V0Q7Z4</accession>
<dbReference type="InterPro" id="IPR001876">
    <property type="entry name" value="Znf_RanBP2"/>
</dbReference>
<proteinExistence type="predicted"/>
<evidence type="ECO:0000259" key="5">
    <source>
        <dbReference type="PROSITE" id="PS50199"/>
    </source>
</evidence>
<gene>
    <name evidence="6" type="ORF">PPERSA_02145</name>
</gene>